<dbReference type="EMBL" id="JAHLFH010000099">
    <property type="protein sequence ID" value="MBU3819652.1"/>
    <property type="molecule type" value="Genomic_DNA"/>
</dbReference>
<feature type="non-terminal residue" evidence="2">
    <location>
        <position position="327"/>
    </location>
</feature>
<dbReference type="Pfam" id="PF07179">
    <property type="entry name" value="SseB"/>
    <property type="match status" value="1"/>
</dbReference>
<dbReference type="SUPFAM" id="SSF81901">
    <property type="entry name" value="HCP-like"/>
    <property type="match status" value="1"/>
</dbReference>
<sequence length="327" mass="35601">MAKRAAGHIRFRPVGTKQKGTAAPKYGPTVTGSPMVEQTVERLYQAGPEDSLERFWSLMSALNYAIQIETDVLIPLELAPGVHDAAAPWGEHPIPAERAGALRYWELQTDKGKRFLPLFTRSSALTGSQSTAGRPVVQRRLLDVMEYVLDSDRLDGVVLNPWGRSATLDKSILRGLLRAEDAEPDPGDEEALKGREAARNGDFSAAADWFLASSEMGCPTGARLLAECTFAGLGVKKSLPGAIRLWKQAADAGDILSMIALGDRSLESAPEDPGRALLLYRRAQELAADQADIETRPLLCLRLAQHEARYTSAREALLLLAEARQGF</sequence>
<gene>
    <name evidence="2" type="ORF">H9864_04690</name>
</gene>
<dbReference type="Gene3D" id="1.25.40.10">
    <property type="entry name" value="Tetratricopeptide repeat domain"/>
    <property type="match status" value="1"/>
</dbReference>
<dbReference type="Proteomes" id="UP000824178">
    <property type="component" value="Unassembled WGS sequence"/>
</dbReference>
<accession>A0A9E2NQE2</accession>
<evidence type="ECO:0000313" key="2">
    <source>
        <dbReference type="EMBL" id="MBU3819652.1"/>
    </source>
</evidence>
<evidence type="ECO:0000313" key="3">
    <source>
        <dbReference type="Proteomes" id="UP000824178"/>
    </source>
</evidence>
<proteinExistence type="predicted"/>
<dbReference type="InterPro" id="IPR009839">
    <property type="entry name" value="SseB_N"/>
</dbReference>
<protein>
    <submittedName>
        <fullName evidence="2">SseB family protein</fullName>
    </submittedName>
</protein>
<reference evidence="2" key="1">
    <citation type="journal article" date="2021" name="PeerJ">
        <title>Extensive microbial diversity within the chicken gut microbiome revealed by metagenomics and culture.</title>
        <authorList>
            <person name="Gilroy R."/>
            <person name="Ravi A."/>
            <person name="Getino M."/>
            <person name="Pursley I."/>
            <person name="Horton D.L."/>
            <person name="Alikhan N.F."/>
            <person name="Baker D."/>
            <person name="Gharbi K."/>
            <person name="Hall N."/>
            <person name="Watson M."/>
            <person name="Adriaenssens E.M."/>
            <person name="Foster-Nyarko E."/>
            <person name="Jarju S."/>
            <person name="Secka A."/>
            <person name="Antonio M."/>
            <person name="Oren A."/>
            <person name="Chaudhuri R.R."/>
            <person name="La Ragione R."/>
            <person name="Hildebrand F."/>
            <person name="Pallen M.J."/>
        </authorList>
    </citation>
    <scope>NUCLEOTIDE SEQUENCE</scope>
    <source>
        <strain evidence="2">742</strain>
    </source>
</reference>
<dbReference type="AlphaFoldDB" id="A0A9E2NQE2"/>
<comment type="caution">
    <text evidence="2">The sequence shown here is derived from an EMBL/GenBank/DDBJ whole genome shotgun (WGS) entry which is preliminary data.</text>
</comment>
<feature type="domain" description="SseB protein N-terminal" evidence="1">
    <location>
        <begin position="68"/>
        <end position="169"/>
    </location>
</feature>
<reference evidence="2" key="2">
    <citation type="submission" date="2021-04" db="EMBL/GenBank/DDBJ databases">
        <authorList>
            <person name="Gilroy R."/>
        </authorList>
    </citation>
    <scope>NUCLEOTIDE SEQUENCE</scope>
    <source>
        <strain evidence="2">742</strain>
    </source>
</reference>
<evidence type="ECO:0000259" key="1">
    <source>
        <dbReference type="Pfam" id="PF07179"/>
    </source>
</evidence>
<organism evidence="2 3">
    <name type="scientific">Candidatus Faecalibacterium intestinavium</name>
    <dbReference type="NCBI Taxonomy" id="2838580"/>
    <lineage>
        <taxon>Bacteria</taxon>
        <taxon>Bacillati</taxon>
        <taxon>Bacillota</taxon>
        <taxon>Clostridia</taxon>
        <taxon>Eubacteriales</taxon>
        <taxon>Oscillospiraceae</taxon>
        <taxon>Faecalibacterium</taxon>
    </lineage>
</organism>
<name>A0A9E2NQE2_9FIRM</name>
<dbReference type="InterPro" id="IPR011990">
    <property type="entry name" value="TPR-like_helical_dom_sf"/>
</dbReference>